<keyword evidence="5" id="KW-0813">Transport</keyword>
<dbReference type="GO" id="GO:0031966">
    <property type="term" value="C:mitochondrial membrane"/>
    <property type="evidence" value="ECO:0007669"/>
    <property type="project" value="UniProtKB-SubCell"/>
</dbReference>
<evidence type="ECO:0000256" key="8">
    <source>
        <dbReference type="ARBA" id="ARBA00022967"/>
    </source>
</evidence>
<comment type="subcellular location">
    <subcellularLocation>
        <location evidence="1">Mitochondrion membrane</location>
        <topology evidence="1">Multi-pass membrane protein</topology>
    </subcellularLocation>
</comment>
<dbReference type="PANTHER" id="PTHR11435">
    <property type="entry name" value="NADH UBIQUINONE OXIDOREDUCTASE SUBUNIT ND6"/>
    <property type="match status" value="1"/>
</dbReference>
<comment type="catalytic activity">
    <reaction evidence="15">
        <text>a ubiquinone + NADH + 5 H(+)(in) = a ubiquinol + NAD(+) + 4 H(+)(out)</text>
        <dbReference type="Rhea" id="RHEA:29091"/>
        <dbReference type="Rhea" id="RHEA-COMP:9565"/>
        <dbReference type="Rhea" id="RHEA-COMP:9566"/>
        <dbReference type="ChEBI" id="CHEBI:15378"/>
        <dbReference type="ChEBI" id="CHEBI:16389"/>
        <dbReference type="ChEBI" id="CHEBI:17976"/>
        <dbReference type="ChEBI" id="CHEBI:57540"/>
        <dbReference type="ChEBI" id="CHEBI:57945"/>
        <dbReference type="EC" id="7.1.1.2"/>
    </reaction>
</comment>
<evidence type="ECO:0000256" key="16">
    <source>
        <dbReference type="SAM" id="Phobius"/>
    </source>
</evidence>
<protein>
    <recommendedName>
        <fullName evidence="4">NADH-ubiquinone oxidoreductase chain 6</fullName>
        <ecNumber evidence="3">7.1.1.2</ecNumber>
    </recommendedName>
    <alternativeName>
        <fullName evidence="14">NADH dehydrogenase subunit 6</fullName>
    </alternativeName>
</protein>
<dbReference type="AlphaFoldDB" id="A0A0S2MPZ8"/>
<evidence type="ECO:0000256" key="5">
    <source>
        <dbReference type="ARBA" id="ARBA00022448"/>
    </source>
</evidence>
<dbReference type="EMBL" id="JX412785">
    <property type="protein sequence ID" value="ALO76812.1"/>
    <property type="molecule type" value="Genomic_DNA"/>
</dbReference>
<evidence type="ECO:0000256" key="17">
    <source>
        <dbReference type="SAM" id="SignalP"/>
    </source>
</evidence>
<evidence type="ECO:0000256" key="13">
    <source>
        <dbReference type="ARBA" id="ARBA00023136"/>
    </source>
</evidence>
<keyword evidence="6" id="KW-0679">Respiratory chain</keyword>
<evidence type="ECO:0000256" key="11">
    <source>
        <dbReference type="ARBA" id="ARBA00023027"/>
    </source>
</evidence>
<evidence type="ECO:0000256" key="3">
    <source>
        <dbReference type="ARBA" id="ARBA00012944"/>
    </source>
</evidence>
<feature type="signal peptide" evidence="17">
    <location>
        <begin position="1"/>
        <end position="17"/>
    </location>
</feature>
<evidence type="ECO:0000313" key="18">
    <source>
        <dbReference type="EMBL" id="ALO76812.1"/>
    </source>
</evidence>
<evidence type="ECO:0000256" key="12">
    <source>
        <dbReference type="ARBA" id="ARBA00023128"/>
    </source>
</evidence>
<feature type="chain" id="PRO_5006602547" description="NADH-ubiquinone oxidoreductase chain 6" evidence="17">
    <location>
        <begin position="18"/>
        <end position="173"/>
    </location>
</feature>
<organism evidence="18">
    <name type="scientific">Scirtidae sp. GENSP01</name>
    <dbReference type="NCBI Taxonomy" id="1205580"/>
    <lineage>
        <taxon>Eukaryota</taxon>
        <taxon>Metazoa</taxon>
        <taxon>Ecdysozoa</taxon>
        <taxon>Arthropoda</taxon>
        <taxon>Hexapoda</taxon>
        <taxon>Insecta</taxon>
        <taxon>Pterygota</taxon>
        <taxon>Neoptera</taxon>
        <taxon>Endopterygota</taxon>
        <taxon>Coleoptera</taxon>
        <taxon>Polyphaga</taxon>
        <taxon>Elateriformia</taxon>
        <taxon>Scirtoidea</taxon>
        <taxon>Scirtidae</taxon>
    </lineage>
</organism>
<feature type="transmembrane region" description="Helical" evidence="16">
    <location>
        <begin position="84"/>
        <end position="106"/>
    </location>
</feature>
<dbReference type="EC" id="7.1.1.2" evidence="3"/>
<comment type="similarity">
    <text evidence="2">Belongs to the complex I subunit 6 family.</text>
</comment>
<evidence type="ECO:0000256" key="10">
    <source>
        <dbReference type="ARBA" id="ARBA00022989"/>
    </source>
</evidence>
<proteinExistence type="inferred from homology"/>
<keyword evidence="8" id="KW-1278">Translocase</keyword>
<evidence type="ECO:0000256" key="6">
    <source>
        <dbReference type="ARBA" id="ARBA00022660"/>
    </source>
</evidence>
<accession>A0A0S2MPZ8</accession>
<gene>
    <name evidence="18" type="primary">nad6</name>
</gene>
<sequence length="173" mass="20250">MFIMLMTWSIMMSTTFAWLNHPMSLGFILLIQTILMCMISGFYTYSLWLSYILFLIMIGGMLILFTYVTSMAPNEMFYFSNKMFATMIITILLIGAINIMVNKIIMFQMMKNNDMMNIMNSANIIKENNILLNKLYNKPNNKITTLFINYLLLTMIMTTKITNIKQGPLRQKF</sequence>
<evidence type="ECO:0000256" key="1">
    <source>
        <dbReference type="ARBA" id="ARBA00004225"/>
    </source>
</evidence>
<dbReference type="PANTHER" id="PTHR11435:SF1">
    <property type="entry name" value="NADH-UBIQUINONE OXIDOREDUCTASE CHAIN 6"/>
    <property type="match status" value="1"/>
</dbReference>
<keyword evidence="9" id="KW-0249">Electron transport</keyword>
<keyword evidence="12 18" id="KW-0496">Mitochondrion</keyword>
<evidence type="ECO:0000256" key="9">
    <source>
        <dbReference type="ARBA" id="ARBA00022982"/>
    </source>
</evidence>
<evidence type="ECO:0000256" key="2">
    <source>
        <dbReference type="ARBA" id="ARBA00005698"/>
    </source>
</evidence>
<feature type="transmembrane region" description="Helical" evidence="16">
    <location>
        <begin position="51"/>
        <end position="72"/>
    </location>
</feature>
<dbReference type="GO" id="GO:0008137">
    <property type="term" value="F:NADH dehydrogenase (ubiquinone) activity"/>
    <property type="evidence" value="ECO:0007669"/>
    <property type="project" value="UniProtKB-EC"/>
</dbReference>
<dbReference type="InterPro" id="IPR050269">
    <property type="entry name" value="ComplexI_Subunit6"/>
</dbReference>
<evidence type="ECO:0000256" key="15">
    <source>
        <dbReference type="ARBA" id="ARBA00049551"/>
    </source>
</evidence>
<keyword evidence="17" id="KW-0732">Signal</keyword>
<keyword evidence="10 16" id="KW-1133">Transmembrane helix</keyword>
<evidence type="ECO:0000256" key="4">
    <source>
        <dbReference type="ARBA" id="ARBA00021095"/>
    </source>
</evidence>
<keyword evidence="7 16" id="KW-0812">Transmembrane</keyword>
<geneLocation type="mitochondrion" evidence="18"/>
<evidence type="ECO:0000256" key="7">
    <source>
        <dbReference type="ARBA" id="ARBA00022692"/>
    </source>
</evidence>
<keyword evidence="13 16" id="KW-0472">Membrane</keyword>
<name>A0A0S2MPZ8_9COLE</name>
<reference evidence="18" key="1">
    <citation type="submission" date="2012-06" db="EMBL/GenBank/DDBJ databases">
        <title>Mitogenomics of the Coleoptera under dense taxon sampling.</title>
        <authorList>
            <person name="Timmermans M.J.T.N."/>
            <person name="Lim J."/>
            <person name="Dodsworth S."/>
            <person name="Haran J."/>
            <person name="Ahrens D."/>
            <person name="Bocak L."/>
            <person name="London A."/>
            <person name="Culverwell L."/>
            <person name="Vogler A.P."/>
        </authorList>
    </citation>
    <scope>NUCLEOTIDE SEQUENCE</scope>
</reference>
<keyword evidence="11" id="KW-0520">NAD</keyword>
<evidence type="ECO:0000256" key="14">
    <source>
        <dbReference type="ARBA" id="ARBA00031019"/>
    </source>
</evidence>